<evidence type="ECO:0000313" key="10">
    <source>
        <dbReference type="EMBL" id="CAB4686105.1"/>
    </source>
</evidence>
<keyword evidence="6" id="KW-0822">Tryptophan biosynthesis</keyword>
<dbReference type="EMBL" id="CAEZXB010000040">
    <property type="protein sequence ID" value="CAB4686105.1"/>
    <property type="molecule type" value="Genomic_DNA"/>
</dbReference>
<dbReference type="Gene3D" id="3.20.20.70">
    <property type="entry name" value="Aldolase class I"/>
    <property type="match status" value="1"/>
</dbReference>
<dbReference type="UniPathway" id="UPA00035">
    <property type="reaction ID" value="UER00044"/>
</dbReference>
<evidence type="ECO:0000256" key="9">
    <source>
        <dbReference type="ARBA" id="ARBA00049047"/>
    </source>
</evidence>
<evidence type="ECO:0000256" key="8">
    <source>
        <dbReference type="ARBA" id="ARBA00023239"/>
    </source>
</evidence>
<comment type="function">
    <text evidence="1">The alpha subunit is responsible for the aldol cleavage of indoleglycerol phosphate to indole and glyceraldehyde 3-phosphate.</text>
</comment>
<keyword evidence="7" id="KW-0057">Aromatic amino acid biosynthesis</keyword>
<dbReference type="InterPro" id="IPR002028">
    <property type="entry name" value="Trp_synthase_suA"/>
</dbReference>
<dbReference type="PROSITE" id="PS00167">
    <property type="entry name" value="TRP_SYNTHASE_ALPHA"/>
    <property type="match status" value="1"/>
</dbReference>
<protein>
    <recommendedName>
        <fullName evidence="4">tryptophan synthase</fullName>
        <ecNumber evidence="4">4.2.1.20</ecNumber>
    </recommendedName>
</protein>
<accession>A0A6J6NMZ1</accession>
<dbReference type="SUPFAM" id="SSF51366">
    <property type="entry name" value="Ribulose-phoshate binding barrel"/>
    <property type="match status" value="1"/>
</dbReference>
<comment type="pathway">
    <text evidence="2">Amino-acid biosynthesis; L-tryptophan biosynthesis; L-tryptophan from chorismate: step 5/5.</text>
</comment>
<dbReference type="NCBIfam" id="TIGR00262">
    <property type="entry name" value="trpA"/>
    <property type="match status" value="1"/>
</dbReference>
<dbReference type="InterPro" id="IPR013785">
    <property type="entry name" value="Aldolase_TIM"/>
</dbReference>
<organism evidence="10">
    <name type="scientific">freshwater metagenome</name>
    <dbReference type="NCBI Taxonomy" id="449393"/>
    <lineage>
        <taxon>unclassified sequences</taxon>
        <taxon>metagenomes</taxon>
        <taxon>ecological metagenomes</taxon>
    </lineage>
</organism>
<dbReference type="InterPro" id="IPR018204">
    <property type="entry name" value="Trp_synthase_alpha_AS"/>
</dbReference>
<reference evidence="10" key="1">
    <citation type="submission" date="2020-05" db="EMBL/GenBank/DDBJ databases">
        <authorList>
            <person name="Chiriac C."/>
            <person name="Salcher M."/>
            <person name="Ghai R."/>
            <person name="Kavagutti S V."/>
        </authorList>
    </citation>
    <scope>NUCLEOTIDE SEQUENCE</scope>
</reference>
<comment type="catalytic activity">
    <reaction evidence="9">
        <text>(1S,2R)-1-C-(indol-3-yl)glycerol 3-phosphate + L-serine = D-glyceraldehyde 3-phosphate + L-tryptophan + H2O</text>
        <dbReference type="Rhea" id="RHEA:10532"/>
        <dbReference type="ChEBI" id="CHEBI:15377"/>
        <dbReference type="ChEBI" id="CHEBI:33384"/>
        <dbReference type="ChEBI" id="CHEBI:57912"/>
        <dbReference type="ChEBI" id="CHEBI:58866"/>
        <dbReference type="ChEBI" id="CHEBI:59776"/>
        <dbReference type="EC" id="4.2.1.20"/>
    </reaction>
</comment>
<evidence type="ECO:0000256" key="3">
    <source>
        <dbReference type="ARBA" id="ARBA00011270"/>
    </source>
</evidence>
<evidence type="ECO:0000256" key="4">
    <source>
        <dbReference type="ARBA" id="ARBA00012043"/>
    </source>
</evidence>
<sequence>MSRLSELFIRTRAENRAALIGYLPAGFPNQEMSIKVIKAMIEGGVDAVEIGFPYSDPVMDGPIIQEAAETARAAGITMKKTLEVVREVATTGAPTLMMTYWNPIDRYGVERYAEDFHAAGMEGVITPDLTIEEADEWLGLTDRLGMHPIFVVAPSTADERLKLVAERCSGFIYAASTMGVTGARTTVSSAASTLVERLRKITDTPVCVGLGVSNGEQAAEVAKYADGVIVGSAFVKAVLANPEDPLPGVRAVAEDLARGVRNR</sequence>
<comment type="subunit">
    <text evidence="3">Tetramer of two alpha and two beta chains.</text>
</comment>
<gene>
    <name evidence="10" type="ORF">UFOPK2342_01492</name>
</gene>
<dbReference type="Pfam" id="PF00290">
    <property type="entry name" value="Trp_syntA"/>
    <property type="match status" value="1"/>
</dbReference>
<keyword evidence="8" id="KW-0456">Lyase</keyword>
<evidence type="ECO:0000256" key="6">
    <source>
        <dbReference type="ARBA" id="ARBA00022822"/>
    </source>
</evidence>
<keyword evidence="5" id="KW-0028">Amino-acid biosynthesis</keyword>
<evidence type="ECO:0000256" key="2">
    <source>
        <dbReference type="ARBA" id="ARBA00004733"/>
    </source>
</evidence>
<evidence type="ECO:0000256" key="7">
    <source>
        <dbReference type="ARBA" id="ARBA00023141"/>
    </source>
</evidence>
<dbReference type="GO" id="GO:0004834">
    <property type="term" value="F:tryptophan synthase activity"/>
    <property type="evidence" value="ECO:0007669"/>
    <property type="project" value="UniProtKB-EC"/>
</dbReference>
<dbReference type="HAMAP" id="MF_00131">
    <property type="entry name" value="Trp_synth_alpha"/>
    <property type="match status" value="1"/>
</dbReference>
<proteinExistence type="inferred from homology"/>
<evidence type="ECO:0000256" key="1">
    <source>
        <dbReference type="ARBA" id="ARBA00003365"/>
    </source>
</evidence>
<evidence type="ECO:0000256" key="5">
    <source>
        <dbReference type="ARBA" id="ARBA00022605"/>
    </source>
</evidence>
<dbReference type="InterPro" id="IPR011060">
    <property type="entry name" value="RibuloseP-bd_barrel"/>
</dbReference>
<name>A0A6J6NMZ1_9ZZZZ</name>
<dbReference type="FunFam" id="3.20.20.70:FF:000037">
    <property type="entry name" value="Tryptophan synthase alpha chain"/>
    <property type="match status" value="1"/>
</dbReference>
<dbReference type="CDD" id="cd04724">
    <property type="entry name" value="Tryptophan_synthase_alpha"/>
    <property type="match status" value="1"/>
</dbReference>
<dbReference type="EC" id="4.2.1.20" evidence="4"/>
<dbReference type="GO" id="GO:0005829">
    <property type="term" value="C:cytosol"/>
    <property type="evidence" value="ECO:0007669"/>
    <property type="project" value="TreeGrafter"/>
</dbReference>
<dbReference type="PANTHER" id="PTHR43406">
    <property type="entry name" value="TRYPTOPHAN SYNTHASE, ALPHA CHAIN"/>
    <property type="match status" value="1"/>
</dbReference>
<dbReference type="PANTHER" id="PTHR43406:SF1">
    <property type="entry name" value="TRYPTOPHAN SYNTHASE ALPHA CHAIN, CHLOROPLASTIC"/>
    <property type="match status" value="1"/>
</dbReference>
<dbReference type="AlphaFoldDB" id="A0A6J6NMZ1"/>